<dbReference type="Proteomes" id="UP000287651">
    <property type="component" value="Unassembled WGS sequence"/>
</dbReference>
<accession>A0A427AJ12</accession>
<protein>
    <submittedName>
        <fullName evidence="1">Uncharacterized protein</fullName>
    </submittedName>
</protein>
<gene>
    <name evidence="1" type="ORF">B296_00018864</name>
</gene>
<proteinExistence type="predicted"/>
<sequence>MNRPTRQLVEEARAGGVEKHLAMVGEKHPTEGGSTLVKPPGRDLGLDRGVARYRVRDVAPVPGEVTLWHFFRGAYRSSRQVCSLGKRTLPCQVTYEFGYWVALEHFRVKYSDLSVEEDPFANWPEDANMQMEFSQPFDDSVTPEDRTSLYFFGLRSLATSGEHPLDARIEVSLVIVFAYELLVRGTFEMAKCLKVPMSWRALAKYLTMVSSQAS</sequence>
<organism evidence="1 2">
    <name type="scientific">Ensete ventricosum</name>
    <name type="common">Abyssinian banana</name>
    <name type="synonym">Musa ensete</name>
    <dbReference type="NCBI Taxonomy" id="4639"/>
    <lineage>
        <taxon>Eukaryota</taxon>
        <taxon>Viridiplantae</taxon>
        <taxon>Streptophyta</taxon>
        <taxon>Embryophyta</taxon>
        <taxon>Tracheophyta</taxon>
        <taxon>Spermatophyta</taxon>
        <taxon>Magnoliopsida</taxon>
        <taxon>Liliopsida</taxon>
        <taxon>Zingiberales</taxon>
        <taxon>Musaceae</taxon>
        <taxon>Ensete</taxon>
    </lineage>
</organism>
<dbReference type="EMBL" id="AMZH03002245">
    <property type="protein sequence ID" value="RRT76253.1"/>
    <property type="molecule type" value="Genomic_DNA"/>
</dbReference>
<dbReference type="AlphaFoldDB" id="A0A427AJ12"/>
<reference evidence="1 2" key="1">
    <citation type="journal article" date="2014" name="Agronomy (Basel)">
        <title>A Draft Genome Sequence for Ensete ventricosum, the Drought-Tolerant Tree Against Hunger.</title>
        <authorList>
            <person name="Harrison J."/>
            <person name="Moore K.A."/>
            <person name="Paszkiewicz K."/>
            <person name="Jones T."/>
            <person name="Grant M."/>
            <person name="Ambacheew D."/>
            <person name="Muzemil S."/>
            <person name="Studholme D.J."/>
        </authorList>
    </citation>
    <scope>NUCLEOTIDE SEQUENCE [LARGE SCALE GENOMIC DNA]</scope>
</reference>
<evidence type="ECO:0000313" key="2">
    <source>
        <dbReference type="Proteomes" id="UP000287651"/>
    </source>
</evidence>
<name>A0A427AJ12_ENSVE</name>
<comment type="caution">
    <text evidence="1">The sequence shown here is derived from an EMBL/GenBank/DDBJ whole genome shotgun (WGS) entry which is preliminary data.</text>
</comment>
<evidence type="ECO:0000313" key="1">
    <source>
        <dbReference type="EMBL" id="RRT76253.1"/>
    </source>
</evidence>